<feature type="compositionally biased region" description="Basic and acidic residues" evidence="1">
    <location>
        <begin position="20"/>
        <end position="56"/>
    </location>
</feature>
<proteinExistence type="predicted"/>
<organism evidence="2 3">
    <name type="scientific">Ataeniobius toweri</name>
    <dbReference type="NCBI Taxonomy" id="208326"/>
    <lineage>
        <taxon>Eukaryota</taxon>
        <taxon>Metazoa</taxon>
        <taxon>Chordata</taxon>
        <taxon>Craniata</taxon>
        <taxon>Vertebrata</taxon>
        <taxon>Euteleostomi</taxon>
        <taxon>Actinopterygii</taxon>
        <taxon>Neopterygii</taxon>
        <taxon>Teleostei</taxon>
        <taxon>Neoteleostei</taxon>
        <taxon>Acanthomorphata</taxon>
        <taxon>Ovalentaria</taxon>
        <taxon>Atherinomorphae</taxon>
        <taxon>Cyprinodontiformes</taxon>
        <taxon>Goodeidae</taxon>
        <taxon>Ataeniobius</taxon>
    </lineage>
</organism>
<evidence type="ECO:0000313" key="3">
    <source>
        <dbReference type="Proteomes" id="UP001345963"/>
    </source>
</evidence>
<keyword evidence="3" id="KW-1185">Reference proteome</keyword>
<feature type="region of interest" description="Disordered" evidence="1">
    <location>
        <begin position="19"/>
        <end position="72"/>
    </location>
</feature>
<dbReference type="EMBL" id="JAHUTI010090345">
    <property type="protein sequence ID" value="MED6261588.1"/>
    <property type="molecule type" value="Genomic_DNA"/>
</dbReference>
<gene>
    <name evidence="2" type="ORF">ATANTOWER_007226</name>
</gene>
<name>A0ABU7CF77_9TELE</name>
<sequence>MSEGPLWAGCEPKRVLKARTVRERRDRGDGKERGSFSKLKERERARAGLSCSRRDTSASVPPPTPVRLLERAPRGPRAEVGLRALPLCACQRGIPAPLWRSSATAKKDASGRAGERLAERRSLKFERTKRSLQSGLKLRTCPYSRTVHGELAGAENTTSGWM</sequence>
<comment type="caution">
    <text evidence="2">The sequence shown here is derived from an EMBL/GenBank/DDBJ whole genome shotgun (WGS) entry which is preliminary data.</text>
</comment>
<evidence type="ECO:0000313" key="2">
    <source>
        <dbReference type="EMBL" id="MED6261588.1"/>
    </source>
</evidence>
<accession>A0ABU7CF77</accession>
<reference evidence="2 3" key="1">
    <citation type="submission" date="2021-07" db="EMBL/GenBank/DDBJ databases">
        <authorList>
            <person name="Palmer J.M."/>
        </authorList>
    </citation>
    <scope>NUCLEOTIDE SEQUENCE [LARGE SCALE GENOMIC DNA]</scope>
    <source>
        <strain evidence="2 3">AT_MEX2019</strain>
        <tissue evidence="2">Muscle</tissue>
    </source>
</reference>
<dbReference type="Proteomes" id="UP001345963">
    <property type="component" value="Unassembled WGS sequence"/>
</dbReference>
<protein>
    <submittedName>
        <fullName evidence="2">Uncharacterized protein</fullName>
    </submittedName>
</protein>
<evidence type="ECO:0000256" key="1">
    <source>
        <dbReference type="SAM" id="MobiDB-lite"/>
    </source>
</evidence>